<organism evidence="2 3">
    <name type="scientific">Actinomadura macrotermitis</name>
    <dbReference type="NCBI Taxonomy" id="2585200"/>
    <lineage>
        <taxon>Bacteria</taxon>
        <taxon>Bacillati</taxon>
        <taxon>Actinomycetota</taxon>
        <taxon>Actinomycetes</taxon>
        <taxon>Streptosporangiales</taxon>
        <taxon>Thermomonosporaceae</taxon>
        <taxon>Actinomadura</taxon>
    </lineage>
</organism>
<name>A0A7K0BVQ0_9ACTN</name>
<keyword evidence="2" id="KW-0645">Protease</keyword>
<keyword evidence="3" id="KW-1185">Reference proteome</keyword>
<dbReference type="PANTHER" id="PTHR46825">
    <property type="entry name" value="D-ALANYL-D-ALANINE-CARBOXYPEPTIDASE/ENDOPEPTIDASE AMPH"/>
    <property type="match status" value="1"/>
</dbReference>
<reference evidence="2 3" key="1">
    <citation type="submission" date="2019-10" db="EMBL/GenBank/DDBJ databases">
        <title>Actinomadura rubteroloni sp. nov. and Actinomadura macrotermitis sp. nov., isolated from the gut of fungus growing-termite Macrotermes natalensis.</title>
        <authorList>
            <person name="Benndorf R."/>
            <person name="Martin K."/>
            <person name="Kuefner M."/>
            <person name="De Beer W."/>
            <person name="Kaster A.-K."/>
            <person name="Vollmers J."/>
            <person name="Poulsen M."/>
            <person name="Beemelmanns C."/>
        </authorList>
    </citation>
    <scope>NUCLEOTIDE SEQUENCE [LARGE SCALE GENOMIC DNA]</scope>
    <source>
        <strain evidence="2 3">RB68</strain>
    </source>
</reference>
<gene>
    <name evidence="2" type="ORF">ACRB68_33270</name>
</gene>
<dbReference type="InterPro" id="IPR012338">
    <property type="entry name" value="Beta-lactam/transpept-like"/>
</dbReference>
<protein>
    <submittedName>
        <fullName evidence="2">D-alanyl-D-alanine carboxypeptidase</fullName>
        <ecNumber evidence="2">3.4.16.4</ecNumber>
    </submittedName>
</protein>
<evidence type="ECO:0000313" key="3">
    <source>
        <dbReference type="Proteomes" id="UP000487268"/>
    </source>
</evidence>
<proteinExistence type="predicted"/>
<accession>A0A7K0BVQ0</accession>
<dbReference type="Proteomes" id="UP000487268">
    <property type="component" value="Unassembled WGS sequence"/>
</dbReference>
<dbReference type="Gene3D" id="3.40.710.10">
    <property type="entry name" value="DD-peptidase/beta-lactamase superfamily"/>
    <property type="match status" value="1"/>
</dbReference>
<keyword evidence="2" id="KW-0121">Carboxypeptidase</keyword>
<dbReference type="SUPFAM" id="SSF56601">
    <property type="entry name" value="beta-lactamase/transpeptidase-like"/>
    <property type="match status" value="1"/>
</dbReference>
<dbReference type="AlphaFoldDB" id="A0A7K0BVQ0"/>
<dbReference type="Pfam" id="PF00144">
    <property type="entry name" value="Beta-lactamase"/>
    <property type="match status" value="1"/>
</dbReference>
<dbReference type="InterPro" id="IPR001466">
    <property type="entry name" value="Beta-lactam-related"/>
</dbReference>
<evidence type="ECO:0000259" key="1">
    <source>
        <dbReference type="Pfam" id="PF00144"/>
    </source>
</evidence>
<evidence type="ECO:0000313" key="2">
    <source>
        <dbReference type="EMBL" id="MQY05255.1"/>
    </source>
</evidence>
<dbReference type="GO" id="GO:0009002">
    <property type="term" value="F:serine-type D-Ala-D-Ala carboxypeptidase activity"/>
    <property type="evidence" value="ECO:0007669"/>
    <property type="project" value="UniProtKB-EC"/>
</dbReference>
<dbReference type="EMBL" id="WEGH01000002">
    <property type="protein sequence ID" value="MQY05255.1"/>
    <property type="molecule type" value="Genomic_DNA"/>
</dbReference>
<feature type="domain" description="Beta-lactamase-related" evidence="1">
    <location>
        <begin position="33"/>
        <end position="340"/>
    </location>
</feature>
<dbReference type="PANTHER" id="PTHR46825:SF7">
    <property type="entry name" value="D-ALANYL-D-ALANINE CARBOXYPEPTIDASE"/>
    <property type="match status" value="1"/>
</dbReference>
<sequence>MVAAVTGLVAGMGATQPVAARESLFQEQLDRYRSANGAIGAVATVRHGDAVTAYGSGSTQLHPQAKLGADTRLRVGSQTKMFVATIVLQLVDEGKVKLDTPIERYLPGVVRGSGLNPNAITVRQLLQHRSGIKDNLGFVNGDYLQTAQLLLNPRWQLVPPTQQQMVNEGTKYGKQSEPGREGVYSNTNYTILGMLVEKKSGTDLTTAIKKRILKKVGMTSTFYPRPGQKSLPAPYSRGYLSVAGVPFADVTNFEPAVWGAAAALVSTGRDMTKFVNALVSGRVLSPARLADMRRTLPVVRVGDYGLGLAAFPTACGTAWGHTGSVAGYTTRTVSNGSRSISIGMNNTAVIAAPNDAEQRMVDKALCG</sequence>
<keyword evidence="2" id="KW-0378">Hydrolase</keyword>
<dbReference type="EC" id="3.4.16.4" evidence="2"/>
<dbReference type="InterPro" id="IPR050491">
    <property type="entry name" value="AmpC-like"/>
</dbReference>
<comment type="caution">
    <text evidence="2">The sequence shown here is derived from an EMBL/GenBank/DDBJ whole genome shotgun (WGS) entry which is preliminary data.</text>
</comment>